<dbReference type="InterPro" id="IPR050143">
    <property type="entry name" value="TRIM/RBCC"/>
</dbReference>
<dbReference type="SMART" id="SM00184">
    <property type="entry name" value="RING"/>
    <property type="match status" value="1"/>
</dbReference>
<evidence type="ECO:0000313" key="7">
    <source>
        <dbReference type="Proteomes" id="UP000770661"/>
    </source>
</evidence>
<dbReference type="PROSITE" id="PS50089">
    <property type="entry name" value="ZF_RING_2"/>
    <property type="match status" value="1"/>
</dbReference>
<dbReference type="PANTHER" id="PTHR24103">
    <property type="entry name" value="E3 UBIQUITIN-PROTEIN LIGASE TRIM"/>
    <property type="match status" value="1"/>
</dbReference>
<gene>
    <name evidence="6" type="primary">cyp8_0</name>
    <name evidence="6" type="ORF">GWK47_050617</name>
</gene>
<dbReference type="InterPro" id="IPR013083">
    <property type="entry name" value="Znf_RING/FYVE/PHD"/>
</dbReference>
<evidence type="ECO:0000256" key="4">
    <source>
        <dbReference type="PROSITE-ProRule" id="PRU00175"/>
    </source>
</evidence>
<sequence length="504" mass="54411">MEEAELGCCVCHERYDETRCPKNLGCGHAVCSLCVQQIINSGRKCPECRRPFYATTAAALPVNYPLLRLSRALASVSLQRGQPQALSPSSGATRSQNDAGECAAHLSRLTQRCITCRVWVCRECVLMDHTLPPEGQCRLLPVRQAINEMKKTHVETLASKVISLRELKTSAATQGGCLEANQKIRNTVAASLQAAARAELDAVKELDAKKKEVEGKVGEIDGWVQGLREKESAVMQATTVRELATAALAARELLNATETRAERERERQARFLGTQLRLGSLDLRGSLQLARTMYVAHQSEEGRRWARLSMHDSFLHLHALQASPPPASAPVFSFSSVRSLVPRDSPSAFLEVGWEGVSQGRVLLTMMGDTARARQFLQLCSGEGGPCYRGTCMFQAERVGGHGEIIRGGDYEHNDGTGGAAVVEGVATGGEHLHDAAPGLVVGAHSGQQHRLAVFGVILSPWSEHKTDTAFAAVTSGLGVLRAAARTQPVTQVTVLDCGIRVPL</sequence>
<keyword evidence="2 4" id="KW-0863">Zinc-finger</keyword>
<keyword evidence="1" id="KW-0479">Metal-binding</keyword>
<evidence type="ECO:0000313" key="6">
    <source>
        <dbReference type="EMBL" id="KAG0719369.1"/>
    </source>
</evidence>
<dbReference type="GO" id="GO:0016853">
    <property type="term" value="F:isomerase activity"/>
    <property type="evidence" value="ECO:0007669"/>
    <property type="project" value="UniProtKB-KW"/>
</dbReference>
<evidence type="ECO:0000259" key="5">
    <source>
        <dbReference type="PROSITE" id="PS50089"/>
    </source>
</evidence>
<dbReference type="Proteomes" id="UP000770661">
    <property type="component" value="Unassembled WGS sequence"/>
</dbReference>
<evidence type="ECO:0000256" key="3">
    <source>
        <dbReference type="ARBA" id="ARBA00022833"/>
    </source>
</evidence>
<dbReference type="EMBL" id="JACEEZ010014617">
    <property type="protein sequence ID" value="KAG0719369.1"/>
    <property type="molecule type" value="Genomic_DNA"/>
</dbReference>
<dbReference type="SUPFAM" id="SSF50891">
    <property type="entry name" value="Cyclophilin-like"/>
    <property type="match status" value="1"/>
</dbReference>
<keyword evidence="3" id="KW-0862">Zinc</keyword>
<evidence type="ECO:0000256" key="2">
    <source>
        <dbReference type="ARBA" id="ARBA00022771"/>
    </source>
</evidence>
<protein>
    <submittedName>
        <fullName evidence="6">Peptidyl-prolyl cis-trans isomerase B1</fullName>
    </submittedName>
</protein>
<dbReference type="GO" id="GO:0008270">
    <property type="term" value="F:zinc ion binding"/>
    <property type="evidence" value="ECO:0007669"/>
    <property type="project" value="UniProtKB-KW"/>
</dbReference>
<organism evidence="6 7">
    <name type="scientific">Chionoecetes opilio</name>
    <name type="common">Atlantic snow crab</name>
    <name type="synonym">Cancer opilio</name>
    <dbReference type="NCBI Taxonomy" id="41210"/>
    <lineage>
        <taxon>Eukaryota</taxon>
        <taxon>Metazoa</taxon>
        <taxon>Ecdysozoa</taxon>
        <taxon>Arthropoda</taxon>
        <taxon>Crustacea</taxon>
        <taxon>Multicrustacea</taxon>
        <taxon>Malacostraca</taxon>
        <taxon>Eumalacostraca</taxon>
        <taxon>Eucarida</taxon>
        <taxon>Decapoda</taxon>
        <taxon>Pleocyemata</taxon>
        <taxon>Brachyura</taxon>
        <taxon>Eubrachyura</taxon>
        <taxon>Majoidea</taxon>
        <taxon>Majidae</taxon>
        <taxon>Chionoecetes</taxon>
    </lineage>
</organism>
<dbReference type="SUPFAM" id="SSF57845">
    <property type="entry name" value="B-box zinc-binding domain"/>
    <property type="match status" value="1"/>
</dbReference>
<dbReference type="Gene3D" id="2.40.100.10">
    <property type="entry name" value="Cyclophilin-like"/>
    <property type="match status" value="1"/>
</dbReference>
<name>A0A8J4Y872_CHIOP</name>
<dbReference type="Gene3D" id="3.30.40.10">
    <property type="entry name" value="Zinc/RING finger domain, C3HC4 (zinc finger)"/>
    <property type="match status" value="1"/>
</dbReference>
<evidence type="ECO:0000256" key="1">
    <source>
        <dbReference type="ARBA" id="ARBA00022723"/>
    </source>
</evidence>
<accession>A0A8J4Y872</accession>
<proteinExistence type="predicted"/>
<dbReference type="OrthoDB" id="6105938at2759"/>
<reference evidence="6" key="1">
    <citation type="submission" date="2020-07" db="EMBL/GenBank/DDBJ databases">
        <title>The High-quality genome of the commercially important snow crab, Chionoecetes opilio.</title>
        <authorList>
            <person name="Jeong J.-H."/>
            <person name="Ryu S."/>
        </authorList>
    </citation>
    <scope>NUCLEOTIDE SEQUENCE</scope>
    <source>
        <strain evidence="6">MADBK_172401_WGS</strain>
        <tissue evidence="6">Digestive gland</tissue>
    </source>
</reference>
<dbReference type="PROSITE" id="PS00518">
    <property type="entry name" value="ZF_RING_1"/>
    <property type="match status" value="1"/>
</dbReference>
<keyword evidence="6" id="KW-0413">Isomerase</keyword>
<dbReference type="SUPFAM" id="SSF57850">
    <property type="entry name" value="RING/U-box"/>
    <property type="match status" value="1"/>
</dbReference>
<dbReference type="InterPro" id="IPR029000">
    <property type="entry name" value="Cyclophilin-like_dom_sf"/>
</dbReference>
<dbReference type="AlphaFoldDB" id="A0A8J4Y872"/>
<comment type="caution">
    <text evidence="6">The sequence shown here is derived from an EMBL/GenBank/DDBJ whole genome shotgun (WGS) entry which is preliminary data.</text>
</comment>
<feature type="domain" description="RING-type" evidence="5">
    <location>
        <begin position="8"/>
        <end position="49"/>
    </location>
</feature>
<dbReference type="InterPro" id="IPR017907">
    <property type="entry name" value="Znf_RING_CS"/>
</dbReference>
<dbReference type="InterPro" id="IPR001841">
    <property type="entry name" value="Znf_RING"/>
</dbReference>
<keyword evidence="7" id="KW-1185">Reference proteome</keyword>